<gene>
    <name evidence="7" type="primary">helD</name>
    <name evidence="7" type="ORF">ACFQZ7_08575</name>
</gene>
<evidence type="ECO:0000256" key="1">
    <source>
        <dbReference type="ARBA" id="ARBA00022741"/>
    </source>
</evidence>
<evidence type="ECO:0000256" key="5">
    <source>
        <dbReference type="PROSITE-ProRule" id="PRU00560"/>
    </source>
</evidence>
<protein>
    <submittedName>
        <fullName evidence="7">RNA polymerase recycling motor HelD</fullName>
    </submittedName>
</protein>
<reference evidence="8" key="1">
    <citation type="journal article" date="2019" name="Int. J. Syst. Evol. Microbiol.">
        <title>The Global Catalogue of Microorganisms (GCM) 10K type strain sequencing project: providing services to taxonomists for standard genome sequencing and annotation.</title>
        <authorList>
            <consortium name="The Broad Institute Genomics Platform"/>
            <consortium name="The Broad Institute Genome Sequencing Center for Infectious Disease"/>
            <person name="Wu L."/>
            <person name="Ma J."/>
        </authorList>
    </citation>
    <scope>NUCLEOTIDE SEQUENCE [LARGE SCALE GENOMIC DNA]</scope>
    <source>
        <strain evidence="8">CCM 8925</strain>
    </source>
</reference>
<keyword evidence="2 5" id="KW-0378">Hydrolase</keyword>
<dbReference type="Gene3D" id="3.40.50.300">
    <property type="entry name" value="P-loop containing nucleotide triphosphate hydrolases"/>
    <property type="match status" value="2"/>
</dbReference>
<dbReference type="InterPro" id="IPR014016">
    <property type="entry name" value="UvrD-like_ATP-bd"/>
</dbReference>
<name>A0ABW3EBT4_9LACO</name>
<dbReference type="PANTHER" id="PTHR11070:SF17">
    <property type="entry name" value="DNA HELICASE IV"/>
    <property type="match status" value="1"/>
</dbReference>
<dbReference type="InterPro" id="IPR027417">
    <property type="entry name" value="P-loop_NTPase"/>
</dbReference>
<dbReference type="InterPro" id="IPR027785">
    <property type="entry name" value="UvrD-like_helicase_C"/>
</dbReference>
<evidence type="ECO:0000256" key="2">
    <source>
        <dbReference type="ARBA" id="ARBA00022801"/>
    </source>
</evidence>
<dbReference type="InterPro" id="IPR000212">
    <property type="entry name" value="DNA_helicase_UvrD/REP"/>
</dbReference>
<dbReference type="NCBIfam" id="NF041464">
    <property type="entry name" value="HelD_BACSU"/>
    <property type="match status" value="1"/>
</dbReference>
<evidence type="ECO:0000313" key="8">
    <source>
        <dbReference type="Proteomes" id="UP001597104"/>
    </source>
</evidence>
<organism evidence="7 8">
    <name type="scientific">Loigolactobacillus binensis</name>
    <dbReference type="NCBI Taxonomy" id="2559922"/>
    <lineage>
        <taxon>Bacteria</taxon>
        <taxon>Bacillati</taxon>
        <taxon>Bacillota</taxon>
        <taxon>Bacilli</taxon>
        <taxon>Lactobacillales</taxon>
        <taxon>Lactobacillaceae</taxon>
        <taxon>Loigolactobacillus</taxon>
    </lineage>
</organism>
<sequence>MDEKTKQQEQARVTAVIGKIQHRLTVKDAQLEQAQHETTSIEQNYGDNTRVNITEVDDRIETNAAVQQQKQLVARTVENEAILKQQIEQLKDLQQSPYFGRIDIAEDGEHETLYIGTASFIDDQQQDFLIYDWRAPISGIYYNGTLGNVSYETPNGPVQAELLKKRQFLIEHGHIENLFDTNETVGDSMLQHVLGADSDEYMRNIVATIQQEQNDIIRDTKHDILIVQGVAGSGKTSAILQRIAFLLYHSRESLNSEQMILFSPNRLFSHYISEVLPSLGEKNMRQVTLAEFLGQRFAGLQVETLFQRYEQDQASFPVPAQKIRRYKESHQYIQAIERYLKQTQPQQLAFTAVYFEGRAFFTKAEIAAIYAQQPVKMLAADKFLATKNTLIKRLKHRIRKEAKADWVATEVDMLSEDRYRSIVGTHRFTSGDDEFRYIAEKIVRERLTIVYDALYNDYFIDLYEQYADFMSQAAPPEVAPAVWQTMIASFREQLERHYLRLEDAAPLLYLRDRLTGSGQNHAMQHLFIDEMQDYTMAQLAYIKHAFPNAKLTLLGDRAQDLFTAHYRQRDFIDELTTIFHTHSINLITLNKSYRSTYPITAFAAALLPTGNDIQPFTRDGRKPVLITTDSATASLQQITRQCRQLLLRHETVAILTKDRATSAQLFTRLKLDVTTTLLSDADRALPKGVLILPIYLAKGLEFDAVIAYDVAATNFNATGDRDILYTIASRAMHELVLVSTGMPCTFIKQIPTAMLETATALPINELP</sequence>
<accession>A0ABW3EBT4</accession>
<dbReference type="SUPFAM" id="SSF52540">
    <property type="entry name" value="P-loop containing nucleoside triphosphate hydrolases"/>
    <property type="match status" value="1"/>
</dbReference>
<evidence type="ECO:0000259" key="6">
    <source>
        <dbReference type="PROSITE" id="PS51198"/>
    </source>
</evidence>
<proteinExistence type="predicted"/>
<dbReference type="RefSeq" id="WP_137638090.1">
    <property type="nucleotide sequence ID" value="NZ_BJDN01000018.1"/>
</dbReference>
<dbReference type="Proteomes" id="UP001597104">
    <property type="component" value="Unassembled WGS sequence"/>
</dbReference>
<dbReference type="PANTHER" id="PTHR11070">
    <property type="entry name" value="UVRD / RECB / PCRA DNA HELICASE FAMILY MEMBER"/>
    <property type="match status" value="1"/>
</dbReference>
<evidence type="ECO:0000313" key="7">
    <source>
        <dbReference type="EMBL" id="MFD0897776.1"/>
    </source>
</evidence>
<keyword evidence="1 5" id="KW-0547">Nucleotide-binding</keyword>
<comment type="caution">
    <text evidence="7">The sequence shown here is derived from an EMBL/GenBank/DDBJ whole genome shotgun (WGS) entry which is preliminary data.</text>
</comment>
<dbReference type="EMBL" id="JBHTIO010000040">
    <property type="protein sequence ID" value="MFD0897776.1"/>
    <property type="molecule type" value="Genomic_DNA"/>
</dbReference>
<feature type="binding site" evidence="5">
    <location>
        <begin position="229"/>
        <end position="236"/>
    </location>
    <ligand>
        <name>ATP</name>
        <dbReference type="ChEBI" id="CHEBI:30616"/>
    </ligand>
</feature>
<dbReference type="Pfam" id="PF13245">
    <property type="entry name" value="AAA_19"/>
    <property type="match status" value="1"/>
</dbReference>
<dbReference type="PROSITE" id="PS51198">
    <property type="entry name" value="UVRD_HELICASE_ATP_BIND"/>
    <property type="match status" value="1"/>
</dbReference>
<keyword evidence="8" id="KW-1185">Reference proteome</keyword>
<dbReference type="Pfam" id="PF13538">
    <property type="entry name" value="UvrD_C_2"/>
    <property type="match status" value="1"/>
</dbReference>
<feature type="domain" description="UvrD-like helicase ATP-binding" evidence="6">
    <location>
        <begin position="208"/>
        <end position="596"/>
    </location>
</feature>
<keyword evidence="3 5" id="KW-0347">Helicase</keyword>
<evidence type="ECO:0000256" key="3">
    <source>
        <dbReference type="ARBA" id="ARBA00022806"/>
    </source>
</evidence>
<evidence type="ECO:0000256" key="4">
    <source>
        <dbReference type="ARBA" id="ARBA00022840"/>
    </source>
</evidence>
<dbReference type="InterPro" id="IPR048228">
    <property type="entry name" value="HelD_bacillota"/>
</dbReference>
<keyword evidence="4 5" id="KW-0067">ATP-binding</keyword>